<dbReference type="EMBL" id="WAEL01000001">
    <property type="protein sequence ID" value="NID08951.1"/>
    <property type="molecule type" value="Genomic_DNA"/>
</dbReference>
<dbReference type="InterPro" id="IPR013766">
    <property type="entry name" value="Thioredoxin_domain"/>
</dbReference>
<feature type="chain" id="PRO_5045892797" evidence="2">
    <location>
        <begin position="20"/>
        <end position="477"/>
    </location>
</feature>
<dbReference type="InterPro" id="IPR017937">
    <property type="entry name" value="Thioredoxin_CS"/>
</dbReference>
<dbReference type="InterPro" id="IPR012336">
    <property type="entry name" value="Thioredoxin-like_fold"/>
</dbReference>
<accession>A0ABX0Q9U4</accession>
<proteinExistence type="predicted"/>
<dbReference type="PANTHER" id="PTHR42852:SF13">
    <property type="entry name" value="PROTEIN DIPZ"/>
    <property type="match status" value="1"/>
</dbReference>
<dbReference type="RefSeq" id="WP_166690734.1">
    <property type="nucleotide sequence ID" value="NZ_WAEL01000001.1"/>
</dbReference>
<protein>
    <submittedName>
        <fullName evidence="4">DUF5106 domain-containing protein</fullName>
    </submittedName>
</protein>
<dbReference type="Pfam" id="PF17127">
    <property type="entry name" value="DUF5106"/>
    <property type="match status" value="1"/>
</dbReference>
<reference evidence="5" key="1">
    <citation type="submission" date="2019-09" db="EMBL/GenBank/DDBJ databases">
        <authorList>
            <person name="Jung D.-H."/>
        </authorList>
    </citation>
    <scope>NUCLEOTIDE SEQUENCE [LARGE SCALE GENOMIC DNA]</scope>
    <source>
        <strain evidence="5">JA-25</strain>
    </source>
</reference>
<evidence type="ECO:0000256" key="1">
    <source>
        <dbReference type="ARBA" id="ARBA00023284"/>
    </source>
</evidence>
<dbReference type="Pfam" id="PF13905">
    <property type="entry name" value="Thioredoxin_8"/>
    <property type="match status" value="1"/>
</dbReference>
<gene>
    <name evidence="4" type="ORF">F7231_02095</name>
</gene>
<dbReference type="Pfam" id="PF14289">
    <property type="entry name" value="DUF4369"/>
    <property type="match status" value="1"/>
</dbReference>
<keyword evidence="1" id="KW-0676">Redox-active center</keyword>
<evidence type="ECO:0000259" key="3">
    <source>
        <dbReference type="PROSITE" id="PS51352"/>
    </source>
</evidence>
<feature type="domain" description="Thioredoxin" evidence="3">
    <location>
        <begin position="329"/>
        <end position="474"/>
    </location>
</feature>
<comment type="caution">
    <text evidence="4">The sequence shown here is derived from an EMBL/GenBank/DDBJ whole genome shotgun (WGS) entry which is preliminary data.</text>
</comment>
<dbReference type="CDD" id="cd02966">
    <property type="entry name" value="TlpA_like_family"/>
    <property type="match status" value="1"/>
</dbReference>
<reference evidence="5" key="2">
    <citation type="submission" date="2023-07" db="EMBL/GenBank/DDBJ databases">
        <authorList>
            <person name="Jung D.-H."/>
        </authorList>
    </citation>
    <scope>NUCLEOTIDE SEQUENCE [LARGE SCALE GENOMIC DNA]</scope>
    <source>
        <strain evidence="5">JA-25</strain>
    </source>
</reference>
<evidence type="ECO:0000256" key="2">
    <source>
        <dbReference type="SAM" id="SignalP"/>
    </source>
</evidence>
<organism evidence="4 5">
    <name type="scientific">Fibrivirga algicola</name>
    <dbReference type="NCBI Taxonomy" id="2950420"/>
    <lineage>
        <taxon>Bacteria</taxon>
        <taxon>Pseudomonadati</taxon>
        <taxon>Bacteroidota</taxon>
        <taxon>Cytophagia</taxon>
        <taxon>Cytophagales</taxon>
        <taxon>Spirosomataceae</taxon>
        <taxon>Fibrivirga</taxon>
    </lineage>
</organism>
<dbReference type="InterPro" id="IPR033395">
    <property type="entry name" value="DUF5106"/>
</dbReference>
<dbReference type="InterPro" id="IPR050553">
    <property type="entry name" value="Thioredoxin_ResA/DsbE_sf"/>
</dbReference>
<dbReference type="SUPFAM" id="SSF52833">
    <property type="entry name" value="Thioredoxin-like"/>
    <property type="match status" value="1"/>
</dbReference>
<dbReference type="InterPro" id="IPR025380">
    <property type="entry name" value="DUF4369"/>
</dbReference>
<name>A0ABX0Q9U4_9BACT</name>
<evidence type="ECO:0000313" key="5">
    <source>
        <dbReference type="Proteomes" id="UP000606008"/>
    </source>
</evidence>
<feature type="signal peptide" evidence="2">
    <location>
        <begin position="1"/>
        <end position="19"/>
    </location>
</feature>
<dbReference type="PROSITE" id="PS00194">
    <property type="entry name" value="THIOREDOXIN_1"/>
    <property type="match status" value="1"/>
</dbReference>
<dbReference type="Proteomes" id="UP000606008">
    <property type="component" value="Unassembled WGS sequence"/>
</dbReference>
<dbReference type="InterPro" id="IPR036249">
    <property type="entry name" value="Thioredoxin-like_sf"/>
</dbReference>
<dbReference type="Gene3D" id="3.40.30.10">
    <property type="entry name" value="Glutaredoxin"/>
    <property type="match status" value="1"/>
</dbReference>
<sequence>MNRFLLTLVFTSLAAALFAQSPAGFRIEGRIRGLRDTTIVLAHYFGYNQYIPKDTARLDSSGRFAFEGKNALPQGLYIAITPLKKRRAIELLVGTQRFSFETDTTNFVADMHVTGSPDNEAFYAYQKQMLAFTDEGKALDIQAQFRPDEMGKLTIRRQMTELQRKLVQFQKATVSVSDSLLVRKFLRASLEPDIPAPPKLRNGKVDSTFQYRYYKTHFWDSFDFADDRLVRTPIFQRKIDQYLQQMTAPVTDSLVKSADFIVSKARANKEMLSYAIWYITSQYERPRVMGTEGVFVHMAERYYLSGVMPASDPVTVENIRKRVETVKPLLVGQPFPILTVSDTLRQPIDLKATKSDYTVLFFYDPTCVHCRESMPKLLEFARNKETTKDVQFCAIAVDNSPDAWQAFIREYGIQNWVNGYDFSFRTDFRRQFDVVKTPTVYVLGKDKTILARALPTEQVGDFIEFQRRMSRQLATRK</sequence>
<keyword evidence="5" id="KW-1185">Reference proteome</keyword>
<evidence type="ECO:0000313" key="4">
    <source>
        <dbReference type="EMBL" id="NID08951.1"/>
    </source>
</evidence>
<dbReference type="PANTHER" id="PTHR42852">
    <property type="entry name" value="THIOL:DISULFIDE INTERCHANGE PROTEIN DSBE"/>
    <property type="match status" value="1"/>
</dbReference>
<dbReference type="PROSITE" id="PS51352">
    <property type="entry name" value="THIOREDOXIN_2"/>
    <property type="match status" value="1"/>
</dbReference>
<keyword evidence="2" id="KW-0732">Signal</keyword>